<dbReference type="RefSeq" id="WP_018371028.1">
    <property type="nucleotide sequence ID" value="NZ_UHFR01000005.1"/>
</dbReference>
<sequence length="87" mass="10418">MTYKVTFTKHALKQLKKLDRYTSRSIYEWIMKHLEGTDDPRRYGKCLTTNRSGEWYYLNGNCRVLANILDDKIVIEVFAVGHRRDIY</sequence>
<evidence type="ECO:0000313" key="3">
    <source>
        <dbReference type="EMBL" id="SUN77137.1"/>
    </source>
</evidence>
<dbReference type="PANTHER" id="PTHR35601:SF1">
    <property type="entry name" value="TOXIN RELE"/>
    <property type="match status" value="1"/>
</dbReference>
<dbReference type="PANTHER" id="PTHR35601">
    <property type="entry name" value="TOXIN RELE"/>
    <property type="match status" value="1"/>
</dbReference>
<dbReference type="SUPFAM" id="SSF143011">
    <property type="entry name" value="RelE-like"/>
    <property type="match status" value="1"/>
</dbReference>
<evidence type="ECO:0000313" key="4">
    <source>
        <dbReference type="Proteomes" id="UP000254634"/>
    </source>
</evidence>
<comment type="similarity">
    <text evidence="1">Belongs to the RelE toxin family.</text>
</comment>
<dbReference type="InterPro" id="IPR007712">
    <property type="entry name" value="RelE/ParE_toxin"/>
</dbReference>
<dbReference type="EMBL" id="UHFR01000005">
    <property type="protein sequence ID" value="SUN77137.1"/>
    <property type="molecule type" value="Genomic_DNA"/>
</dbReference>
<organism evidence="3 4">
    <name type="scientific">Streptococcus massiliensis</name>
    <dbReference type="NCBI Taxonomy" id="313439"/>
    <lineage>
        <taxon>Bacteria</taxon>
        <taxon>Bacillati</taxon>
        <taxon>Bacillota</taxon>
        <taxon>Bacilli</taxon>
        <taxon>Lactobacillales</taxon>
        <taxon>Streptococcaceae</taxon>
        <taxon>Streptococcus</taxon>
    </lineage>
</organism>
<gene>
    <name evidence="3" type="ORF">NCTC13765_01660</name>
</gene>
<dbReference type="AlphaFoldDB" id="A0A380L155"/>
<protein>
    <submittedName>
        <fullName evidence="3">Plasmid stabilization system</fullName>
    </submittedName>
</protein>
<evidence type="ECO:0000256" key="2">
    <source>
        <dbReference type="ARBA" id="ARBA00022649"/>
    </source>
</evidence>
<dbReference type="Proteomes" id="UP000254634">
    <property type="component" value="Unassembled WGS sequence"/>
</dbReference>
<dbReference type="OrthoDB" id="9805098at2"/>
<dbReference type="Gene3D" id="3.30.2310.20">
    <property type="entry name" value="RelE-like"/>
    <property type="match status" value="1"/>
</dbReference>
<dbReference type="Pfam" id="PF05016">
    <property type="entry name" value="ParE_toxin"/>
    <property type="match status" value="1"/>
</dbReference>
<keyword evidence="4" id="KW-1185">Reference proteome</keyword>
<accession>A0A380L155</accession>
<evidence type="ECO:0000256" key="1">
    <source>
        <dbReference type="ARBA" id="ARBA00006226"/>
    </source>
</evidence>
<proteinExistence type="inferred from homology"/>
<reference evidence="3" key="1">
    <citation type="submission" date="2018-06" db="EMBL/GenBank/DDBJ databases">
        <authorList>
            <consortium name="Pathogen Informatics"/>
            <person name="Doyle S."/>
        </authorList>
    </citation>
    <scope>NUCLEOTIDE SEQUENCE [LARGE SCALE GENOMIC DNA]</scope>
    <source>
        <strain evidence="3">NCTC13765</strain>
    </source>
</reference>
<name>A0A380L155_9STRE</name>
<dbReference type="STRING" id="1123307.GCA_000380065_00342"/>
<dbReference type="InterPro" id="IPR035093">
    <property type="entry name" value="RelE/ParE_toxin_dom_sf"/>
</dbReference>
<keyword evidence="2" id="KW-1277">Toxin-antitoxin system</keyword>